<dbReference type="PANTHER" id="PTHR45847">
    <property type="entry name" value="FATTY ACID AMIDE HYDROLASE"/>
    <property type="match status" value="1"/>
</dbReference>
<evidence type="ECO:0000256" key="2">
    <source>
        <dbReference type="ARBA" id="ARBA00022801"/>
    </source>
</evidence>
<dbReference type="PROSITE" id="PS00571">
    <property type="entry name" value="AMIDASES"/>
    <property type="match status" value="1"/>
</dbReference>
<keyword evidence="5" id="KW-1185">Reference proteome</keyword>
<evidence type="ECO:0000313" key="5">
    <source>
        <dbReference type="Proteomes" id="UP000887565"/>
    </source>
</evidence>
<dbReference type="GO" id="GO:0004040">
    <property type="term" value="F:amidase activity"/>
    <property type="evidence" value="ECO:0007669"/>
    <property type="project" value="TreeGrafter"/>
</dbReference>
<name>A0A915JVP0_ROMCU</name>
<keyword evidence="2" id="KW-0378">Hydrolase</keyword>
<feature type="transmembrane region" description="Helical" evidence="3">
    <location>
        <begin position="32"/>
        <end position="56"/>
    </location>
</feature>
<dbReference type="SUPFAM" id="SSF75304">
    <property type="entry name" value="Amidase signature (AS) enzymes"/>
    <property type="match status" value="2"/>
</dbReference>
<dbReference type="GO" id="GO:0009062">
    <property type="term" value="P:fatty acid catabolic process"/>
    <property type="evidence" value="ECO:0007669"/>
    <property type="project" value="TreeGrafter"/>
</dbReference>
<dbReference type="WBParaSite" id="nRc.2.0.1.t30148-RA">
    <property type="protein sequence ID" value="nRc.2.0.1.t30148-RA"/>
    <property type="gene ID" value="nRc.2.0.1.g30148"/>
</dbReference>
<keyword evidence="3" id="KW-1133">Transmembrane helix</keyword>
<sequence>MMFWHLIDYCRTHPVYHYFYTYFFRYFLDQEVGHFVAILNGMLSTFTIGFLTLYAMKHKHLHLLWQKVAKQSANGRKTRLCLTLAPISLWRPSQFGVQRCRRQPKIIKNCMVERKKNPFEKRSMDSYKSSTFFSEEKIDRKLTDSCICSGVVVLLRCTGWGLRSWNTNLIKNKRRFVAIALRRLKEELSKDENEAKINGRKYIVSLKFDELEEKLQKGDITAEQTVDAYLSKAIEINEIYNCVTEFVKDSLDNARNLDARYKGKMKPPLFGIPFSVKDNFHMQGYDSTIGLAKHVEDPKTDTASLVVHLKSLGAIPIWCVWLFITRHALHSPHHYNHNFLAIHVARLAQLDSASALYEGRGFESLNECYFYDAPASRAPNTVADVACPNLRGPCVRKKRSVMGSKTLGDGLESSILCIQLQVLGRLILIHCVNFSTVGGSSGGEACIIAAGGCPFGIGSDIGGSLRIPAHFCGVVSLKPSESRLTVSNVDRGVDGCVRLGLSYGFFTRDVKTQNLLWSLTLTEEYFSKNPYTIPMPFRNELTQPNSSNSKGKIGYYVDDVSTCTSVYDRKDETL</sequence>
<accession>A0A915JVP0</accession>
<feature type="domain" description="Amidase" evidence="4">
    <location>
        <begin position="225"/>
        <end position="317"/>
    </location>
</feature>
<dbReference type="GO" id="GO:0017064">
    <property type="term" value="F:fatty acid amide hydrolase activity"/>
    <property type="evidence" value="ECO:0007669"/>
    <property type="project" value="TreeGrafter"/>
</dbReference>
<dbReference type="Proteomes" id="UP000887565">
    <property type="component" value="Unplaced"/>
</dbReference>
<dbReference type="InterPro" id="IPR036928">
    <property type="entry name" value="AS_sf"/>
</dbReference>
<keyword evidence="3" id="KW-0812">Transmembrane</keyword>
<dbReference type="InterPro" id="IPR023631">
    <property type="entry name" value="Amidase_dom"/>
</dbReference>
<evidence type="ECO:0000256" key="1">
    <source>
        <dbReference type="ARBA" id="ARBA00009199"/>
    </source>
</evidence>
<dbReference type="PANTHER" id="PTHR45847:SF6">
    <property type="entry name" value="FATTY ACID AMIDE HYDROLASE"/>
    <property type="match status" value="1"/>
</dbReference>
<reference evidence="6" key="1">
    <citation type="submission" date="2022-11" db="UniProtKB">
        <authorList>
            <consortium name="WormBaseParasite"/>
        </authorList>
    </citation>
    <scope>IDENTIFICATION</scope>
</reference>
<evidence type="ECO:0000256" key="3">
    <source>
        <dbReference type="SAM" id="Phobius"/>
    </source>
</evidence>
<evidence type="ECO:0000259" key="4">
    <source>
        <dbReference type="Pfam" id="PF01425"/>
    </source>
</evidence>
<protein>
    <submittedName>
        <fullName evidence="6">Amidase domain-containing protein</fullName>
    </submittedName>
</protein>
<comment type="similarity">
    <text evidence="1">Belongs to the amidase family.</text>
</comment>
<dbReference type="Gene3D" id="3.90.1300.10">
    <property type="entry name" value="Amidase signature (AS) domain"/>
    <property type="match status" value="2"/>
</dbReference>
<proteinExistence type="inferred from homology"/>
<feature type="domain" description="Amidase" evidence="4">
    <location>
        <begin position="436"/>
        <end position="561"/>
    </location>
</feature>
<evidence type="ECO:0000313" key="6">
    <source>
        <dbReference type="WBParaSite" id="nRc.2.0.1.t30148-RA"/>
    </source>
</evidence>
<dbReference type="AlphaFoldDB" id="A0A915JVP0"/>
<dbReference type="InterPro" id="IPR052096">
    <property type="entry name" value="Endocannabinoid_amidase"/>
</dbReference>
<dbReference type="Pfam" id="PF01425">
    <property type="entry name" value="Amidase"/>
    <property type="match status" value="2"/>
</dbReference>
<organism evidence="5 6">
    <name type="scientific">Romanomermis culicivorax</name>
    <name type="common">Nematode worm</name>
    <dbReference type="NCBI Taxonomy" id="13658"/>
    <lineage>
        <taxon>Eukaryota</taxon>
        <taxon>Metazoa</taxon>
        <taxon>Ecdysozoa</taxon>
        <taxon>Nematoda</taxon>
        <taxon>Enoplea</taxon>
        <taxon>Dorylaimia</taxon>
        <taxon>Mermithida</taxon>
        <taxon>Mermithoidea</taxon>
        <taxon>Mermithidae</taxon>
        <taxon>Romanomermis</taxon>
    </lineage>
</organism>
<dbReference type="InterPro" id="IPR020556">
    <property type="entry name" value="Amidase_CS"/>
</dbReference>
<keyword evidence="3" id="KW-0472">Membrane</keyword>